<dbReference type="EMBL" id="MEUF01000030">
    <property type="protein sequence ID" value="OGC35334.1"/>
    <property type="molecule type" value="Genomic_DNA"/>
</dbReference>
<protein>
    <submittedName>
        <fullName evidence="1">Uncharacterized protein</fullName>
    </submittedName>
</protein>
<name>A0A1F4TRG9_UNCSA</name>
<reference evidence="1 2" key="1">
    <citation type="journal article" date="2016" name="Nat. Commun.">
        <title>Thousands of microbial genomes shed light on interconnected biogeochemical processes in an aquifer system.</title>
        <authorList>
            <person name="Anantharaman K."/>
            <person name="Brown C.T."/>
            <person name="Hug L.A."/>
            <person name="Sharon I."/>
            <person name="Castelle C.J."/>
            <person name="Probst A.J."/>
            <person name="Thomas B.C."/>
            <person name="Singh A."/>
            <person name="Wilkins M.J."/>
            <person name="Karaoz U."/>
            <person name="Brodie E.L."/>
            <person name="Williams K.H."/>
            <person name="Hubbard S.S."/>
            <person name="Banfield J.F."/>
        </authorList>
    </citation>
    <scope>NUCLEOTIDE SEQUENCE [LARGE SCALE GENOMIC DNA]</scope>
</reference>
<proteinExistence type="predicted"/>
<sequence length="97" mass="10929">MEIARLSTIASLTQSDQARSADTFSNNNNFLNSLVDLAVAQKQPPSQTQAVYAGQGKEFEFMLKEEKLPDKGFKYRTLDDAMAEIEKIVEQLKRDSK</sequence>
<gene>
    <name evidence="1" type="ORF">A2311_01550</name>
</gene>
<organism evidence="1 2">
    <name type="scientific">candidate division WOR-1 bacterium RIFOXYB2_FULL_48_7</name>
    <dbReference type="NCBI Taxonomy" id="1802583"/>
    <lineage>
        <taxon>Bacteria</taxon>
        <taxon>Bacillati</taxon>
        <taxon>Saganbacteria</taxon>
    </lineage>
</organism>
<dbReference type="STRING" id="1802583.A2311_01550"/>
<accession>A0A1F4TRG9</accession>
<evidence type="ECO:0000313" key="2">
    <source>
        <dbReference type="Proteomes" id="UP000178951"/>
    </source>
</evidence>
<comment type="caution">
    <text evidence="1">The sequence shown here is derived from an EMBL/GenBank/DDBJ whole genome shotgun (WGS) entry which is preliminary data.</text>
</comment>
<evidence type="ECO:0000313" key="1">
    <source>
        <dbReference type="EMBL" id="OGC35334.1"/>
    </source>
</evidence>
<dbReference type="Proteomes" id="UP000178951">
    <property type="component" value="Unassembled WGS sequence"/>
</dbReference>
<dbReference type="AlphaFoldDB" id="A0A1F4TRG9"/>